<feature type="domain" description="Bacterial Ig" evidence="3">
    <location>
        <begin position="606"/>
        <end position="686"/>
    </location>
</feature>
<evidence type="ECO:0000259" key="2">
    <source>
        <dbReference type="Pfam" id="PF16403"/>
    </source>
</evidence>
<reference evidence="4 5" key="1">
    <citation type="submission" date="2021-06" db="EMBL/GenBank/DDBJ databases">
        <title>Enterococcus alishanensis sp. nov., a novel lactic acid bacterium isolated from fresh coffee beans.</title>
        <authorList>
            <person name="Chen Y.-S."/>
        </authorList>
    </citation>
    <scope>NUCLEOTIDE SEQUENCE [LARGE SCALE GENOMIC DNA]</scope>
    <source>
        <strain evidence="4 5">ALS3</strain>
    </source>
</reference>
<feature type="domain" description="Bacterial Ig" evidence="3">
    <location>
        <begin position="865"/>
        <end position="944"/>
    </location>
</feature>
<feature type="domain" description="Bacterial Ig" evidence="3">
    <location>
        <begin position="691"/>
        <end position="772"/>
    </location>
</feature>
<sequence>MKKKKLLTIGASSLMLLNAGLLPVVSLAEEKTAGTEEVSPELAESLADNNLPEINAEQPAPAEEPTESAVVENTEETTEQNAIQPLDVGLVAWGEIGLKMSTDKNLVINNQKTEGILTVDLNVRQLANMSYNDKTFYQVKLPNEFKPLLQDPRFINYLSGEMKAYNFGIQIKAQNYTSADIKVDPDSCSLIIQNPTISTIIGILPRVYCSINIDLGGFVTDTEIRVPNSLDGKYHFNTALSQDNNIIDWTVGGGKESSGFLEYAQLDPAYGTEKPVLTAEDRKIILGEDFTGSFAMRGVSAIDKEDGDITKNVVIIDNPVQPNVPGVYPVTYKITDSHGLTATKTINVTVGENVLPVINAENKIIEKGEPFNPLEGITAHDEEDGDLTSKVIIKSNNVNTNVAGKYFITYSVEDSHRGITTKDIEVEVKESIHGITVNDYTVGQGLITGNYEGDVSYLEFYVDDNLVSKGGTLKDGKFTYEVNSGLIKKNSKVVLVAYDKDQKKLDEKTVKVLSNYTGTISAYDYTVGDEYIRGTYTGDVKKAKVIVNGKVLSLGGSFKDGEFSYWVGKNAIKQGNSVLINGYDVDGDVLSQNNKVTVIAAPAAAGTITPNNFSVGAVEITGSYTGDVKKAKLYVNDKLISQGGTFRNGTFTYYVGQNVISKNSNVRLVALDSENKELDSKTVRVESNTSGTMLASDYTVGDEYITGVYSGDVKKAKVIVNGTVLSLGGNFANGRFTYWVGTSRIKAGDSVMINGYDQNNSLLTQNNPVTVKQAPAKQGSISPNSYTIGNGEITGTYSGDVRKARLSVNGNVISWGGTFKDGRFNYYVGNAIKEGDNVTMNAYGTDDVLLQENVKVSFANSSYNGNISPNIYNVGAIEISGVYSGDVKQAYLYINNSLVSIGGTFRNGSFTYYVGNAIKKGDIVNLVAYGPDGKELDRKTVQVN</sequence>
<feature type="domain" description="Bacterial Ig" evidence="3">
    <location>
        <begin position="435"/>
        <end position="512"/>
    </location>
</feature>
<feature type="chain" id="PRO_5045206653" evidence="1">
    <location>
        <begin position="29"/>
        <end position="944"/>
    </location>
</feature>
<comment type="caution">
    <text evidence="4">The sequence shown here is derived from an EMBL/GenBank/DDBJ whole genome shotgun (WGS) entry which is preliminary data.</text>
</comment>
<gene>
    <name evidence="4" type="ORF">KUA55_10870</name>
</gene>
<feature type="domain" description="Pesticidal crystal protein Cry22Aa Ig-like" evidence="2">
    <location>
        <begin position="293"/>
        <end position="350"/>
    </location>
</feature>
<keyword evidence="1" id="KW-0732">Signal</keyword>
<dbReference type="RefSeq" id="WP_218326294.1">
    <property type="nucleotide sequence ID" value="NZ_JAHUZB010000004.1"/>
</dbReference>
<dbReference type="Pfam" id="PF16403">
    <property type="entry name" value="Bact_surface_Ig-like"/>
    <property type="match status" value="2"/>
</dbReference>
<evidence type="ECO:0000313" key="4">
    <source>
        <dbReference type="EMBL" id="MBV7391182.1"/>
    </source>
</evidence>
<feature type="signal peptide" evidence="1">
    <location>
        <begin position="1"/>
        <end position="28"/>
    </location>
</feature>
<dbReference type="InterPro" id="IPR032179">
    <property type="entry name" value="Cry22Aa_Ig-like"/>
</dbReference>
<dbReference type="InterPro" id="IPR046746">
    <property type="entry name" value="Big_15"/>
</dbReference>
<accession>A0ABS6TE76</accession>
<evidence type="ECO:0000256" key="1">
    <source>
        <dbReference type="SAM" id="SignalP"/>
    </source>
</evidence>
<evidence type="ECO:0000313" key="5">
    <source>
        <dbReference type="Proteomes" id="UP000774130"/>
    </source>
</evidence>
<feature type="domain" description="Pesticidal crystal protein Cry22Aa Ig-like" evidence="2">
    <location>
        <begin position="362"/>
        <end position="422"/>
    </location>
</feature>
<proteinExistence type="predicted"/>
<keyword evidence="5" id="KW-1185">Reference proteome</keyword>
<organism evidence="4 5">
    <name type="scientific">Enterococcus alishanensis</name>
    <dbReference type="NCBI Taxonomy" id="1303817"/>
    <lineage>
        <taxon>Bacteria</taxon>
        <taxon>Bacillati</taxon>
        <taxon>Bacillota</taxon>
        <taxon>Bacilli</taxon>
        <taxon>Lactobacillales</taxon>
        <taxon>Enterococcaceae</taxon>
        <taxon>Enterococcus</taxon>
    </lineage>
</organism>
<feature type="domain" description="Bacterial Ig" evidence="3">
    <location>
        <begin position="779"/>
        <end position="855"/>
    </location>
</feature>
<dbReference type="EMBL" id="JAHUZB010000004">
    <property type="protein sequence ID" value="MBV7391182.1"/>
    <property type="molecule type" value="Genomic_DNA"/>
</dbReference>
<dbReference type="Proteomes" id="UP000774130">
    <property type="component" value="Unassembled WGS sequence"/>
</dbReference>
<protein>
    <submittedName>
        <fullName evidence="4">DUF5011 domain-containing protein</fullName>
    </submittedName>
</protein>
<dbReference type="Pfam" id="PF20622">
    <property type="entry name" value="Big_15"/>
    <property type="match status" value="6"/>
</dbReference>
<name>A0ABS6TE76_9ENTE</name>
<evidence type="ECO:0000259" key="3">
    <source>
        <dbReference type="Pfam" id="PF20622"/>
    </source>
</evidence>
<feature type="domain" description="Bacterial Ig" evidence="3">
    <location>
        <begin position="518"/>
        <end position="598"/>
    </location>
</feature>